<dbReference type="GeneID" id="19525448"/>
<name>A0A024B0Y0_9CAUD</name>
<dbReference type="Proteomes" id="UP000026901">
    <property type="component" value="Segment"/>
</dbReference>
<accession>A0A024B0Y0</accession>
<keyword evidence="3" id="KW-1185">Reference proteome</keyword>
<evidence type="ECO:0000256" key="1">
    <source>
        <dbReference type="SAM" id="Coils"/>
    </source>
</evidence>
<dbReference type="EMBL" id="KJ489398">
    <property type="protein sequence ID" value="AHZ09831.1"/>
    <property type="molecule type" value="Genomic_DNA"/>
</dbReference>
<dbReference type="KEGG" id="vg:19525448"/>
<evidence type="ECO:0000313" key="2">
    <source>
        <dbReference type="EMBL" id="AHZ09831.1"/>
    </source>
</evidence>
<evidence type="ECO:0000313" key="3">
    <source>
        <dbReference type="Proteomes" id="UP000026901"/>
    </source>
</evidence>
<dbReference type="OrthoDB" id="28895at10239"/>
<keyword evidence="1" id="KW-0175">Coiled coil</keyword>
<reference evidence="3" key="1">
    <citation type="submission" date="2014-09" db="EMBL/GenBank/DDBJ databases">
        <authorList>
            <person name="Sauder A.B."/>
            <person name="McKenzie Q.R."/>
            <person name="Temple L.M."/>
            <person name="Alexis B.K."/>
            <person name="Al-Atrache Z."/>
            <person name="Lewis L.O."/>
            <person name="Loesser-Casey K.E."/>
            <person name="Mitchell K.J."/>
        </authorList>
    </citation>
    <scope>NUCLEOTIDE SEQUENCE [LARGE SCALE GENOMIC DNA]</scope>
</reference>
<proteinExistence type="predicted"/>
<dbReference type="RefSeq" id="YP_009035628.1">
    <property type="nucleotide sequence ID" value="NC_024207.1"/>
</dbReference>
<protein>
    <submittedName>
        <fullName evidence="2">Uncharacterized protein</fullName>
    </submittedName>
</protein>
<feature type="coiled-coil region" evidence="1">
    <location>
        <begin position="27"/>
        <end position="61"/>
    </location>
</feature>
<sequence>MPLERRDKSGALVFAPTDSELKHLATLRNIQDKSEELDTKLAEVDKMKEDLTALIAQMKEKVTT</sequence>
<organism evidence="2 3">
    <name type="scientific">Bacillus phage Evoli</name>
    <dbReference type="NCBI Taxonomy" id="1486658"/>
    <lineage>
        <taxon>Viruses</taxon>
        <taxon>Duplodnaviria</taxon>
        <taxon>Heunggongvirae</taxon>
        <taxon>Uroviricota</taxon>
        <taxon>Caudoviricetes</taxon>
        <taxon>Herelleviridae</taxon>
        <taxon>Bastillevirinae</taxon>
        <taxon>Bastillevirus</taxon>
        <taxon>Bastillevirus evoli</taxon>
    </lineage>
</organism>